<proteinExistence type="predicted"/>
<evidence type="ECO:0000313" key="2">
    <source>
        <dbReference type="Proteomes" id="UP000887565"/>
    </source>
</evidence>
<protein>
    <submittedName>
        <fullName evidence="3">Uncharacterized protein</fullName>
    </submittedName>
</protein>
<dbReference type="WBParaSite" id="nRc.2.0.1.t09783-RA">
    <property type="protein sequence ID" value="nRc.2.0.1.t09783-RA"/>
    <property type="gene ID" value="nRc.2.0.1.g09783"/>
</dbReference>
<accession>A0A915I6L7</accession>
<evidence type="ECO:0000256" key="1">
    <source>
        <dbReference type="SAM" id="Phobius"/>
    </source>
</evidence>
<sequence>MTHRAVGCIHHLFRCNSSKISLLINDDCVPRSLFLGAACQLCIAIVASIFDGIILVVGFYQKIR</sequence>
<keyword evidence="1" id="KW-0812">Transmembrane</keyword>
<feature type="transmembrane region" description="Helical" evidence="1">
    <location>
        <begin position="33"/>
        <end position="60"/>
    </location>
</feature>
<organism evidence="2 3">
    <name type="scientific">Romanomermis culicivorax</name>
    <name type="common">Nematode worm</name>
    <dbReference type="NCBI Taxonomy" id="13658"/>
    <lineage>
        <taxon>Eukaryota</taxon>
        <taxon>Metazoa</taxon>
        <taxon>Ecdysozoa</taxon>
        <taxon>Nematoda</taxon>
        <taxon>Enoplea</taxon>
        <taxon>Dorylaimia</taxon>
        <taxon>Mermithida</taxon>
        <taxon>Mermithoidea</taxon>
        <taxon>Mermithidae</taxon>
        <taxon>Romanomermis</taxon>
    </lineage>
</organism>
<dbReference type="AlphaFoldDB" id="A0A915I6L7"/>
<keyword evidence="1" id="KW-0472">Membrane</keyword>
<dbReference type="Proteomes" id="UP000887565">
    <property type="component" value="Unplaced"/>
</dbReference>
<keyword evidence="1" id="KW-1133">Transmembrane helix</keyword>
<reference evidence="3" key="1">
    <citation type="submission" date="2022-11" db="UniProtKB">
        <authorList>
            <consortium name="WormBaseParasite"/>
        </authorList>
    </citation>
    <scope>IDENTIFICATION</scope>
</reference>
<name>A0A915I6L7_ROMCU</name>
<keyword evidence="2" id="KW-1185">Reference proteome</keyword>
<evidence type="ECO:0000313" key="3">
    <source>
        <dbReference type="WBParaSite" id="nRc.2.0.1.t09783-RA"/>
    </source>
</evidence>